<accession>A0A165C633</accession>
<feature type="region of interest" description="Disordered" evidence="1">
    <location>
        <begin position="300"/>
        <end position="339"/>
    </location>
</feature>
<keyword evidence="4" id="KW-1185">Reference proteome</keyword>
<proteinExistence type="predicted"/>
<organism evidence="3 4">
    <name type="scientific">Exidia glandulosa HHB12029</name>
    <dbReference type="NCBI Taxonomy" id="1314781"/>
    <lineage>
        <taxon>Eukaryota</taxon>
        <taxon>Fungi</taxon>
        <taxon>Dikarya</taxon>
        <taxon>Basidiomycota</taxon>
        <taxon>Agaricomycotina</taxon>
        <taxon>Agaricomycetes</taxon>
        <taxon>Auriculariales</taxon>
        <taxon>Exidiaceae</taxon>
        <taxon>Exidia</taxon>
    </lineage>
</organism>
<evidence type="ECO:0000313" key="4">
    <source>
        <dbReference type="Proteomes" id="UP000077266"/>
    </source>
</evidence>
<protein>
    <submittedName>
        <fullName evidence="3">Uncharacterized protein</fullName>
    </submittedName>
</protein>
<evidence type="ECO:0000313" key="3">
    <source>
        <dbReference type="EMBL" id="KZV81888.1"/>
    </source>
</evidence>
<evidence type="ECO:0000256" key="2">
    <source>
        <dbReference type="SAM" id="Phobius"/>
    </source>
</evidence>
<feature type="transmembrane region" description="Helical" evidence="2">
    <location>
        <begin position="265"/>
        <end position="282"/>
    </location>
</feature>
<dbReference type="EMBL" id="KV426359">
    <property type="protein sequence ID" value="KZV81888.1"/>
    <property type="molecule type" value="Genomic_DNA"/>
</dbReference>
<keyword evidence="2" id="KW-0472">Membrane</keyword>
<name>A0A165C633_EXIGL</name>
<evidence type="ECO:0000256" key="1">
    <source>
        <dbReference type="SAM" id="MobiDB-lite"/>
    </source>
</evidence>
<gene>
    <name evidence="3" type="ORF">EXIGLDRAFT_703139</name>
</gene>
<sequence>MSSSRQSSRESSATLTVESSYAISSAYGALQKHYGVEWHHSVRRPSCLDEDDAYDGFLAHLEKIVRFLPDTSGHDEKDSTSPPDEYGVRRSAPILYLTWLMLSDLQPECSEAALRRPYDLLIEKVFKMDDGLHWHFDVEVPLPMPPISPELSELLNLNKSSPARADALAMLFVPIDMSGLTQVEVTSLALNRDVHLLPTNMHVTQNRRIALPGLTVEYQPDGLADLQRQLRLDLTIELQHRRRINLRDGYWFRGTSAVIEEYSDGFYVGCFVNWVAFYLFLVRIRTSMKADQALSMIEVPAGSSQSSGPLKRKRASSMETPADAREGVTPAHWHDPVSPQTRLHLHSPVPIRAHGYDHLLGLDTVRPDQSSLEKGIVGEEESMKR</sequence>
<dbReference type="InParanoid" id="A0A165C633"/>
<keyword evidence="2" id="KW-1133">Transmembrane helix</keyword>
<keyword evidence="2" id="KW-0812">Transmembrane</keyword>
<reference evidence="3 4" key="1">
    <citation type="journal article" date="2016" name="Mol. Biol. Evol.">
        <title>Comparative Genomics of Early-Diverging Mushroom-Forming Fungi Provides Insights into the Origins of Lignocellulose Decay Capabilities.</title>
        <authorList>
            <person name="Nagy L.G."/>
            <person name="Riley R."/>
            <person name="Tritt A."/>
            <person name="Adam C."/>
            <person name="Daum C."/>
            <person name="Floudas D."/>
            <person name="Sun H."/>
            <person name="Yadav J.S."/>
            <person name="Pangilinan J."/>
            <person name="Larsson K.H."/>
            <person name="Matsuura K."/>
            <person name="Barry K."/>
            <person name="Labutti K."/>
            <person name="Kuo R."/>
            <person name="Ohm R.A."/>
            <person name="Bhattacharya S.S."/>
            <person name="Shirouzu T."/>
            <person name="Yoshinaga Y."/>
            <person name="Martin F.M."/>
            <person name="Grigoriev I.V."/>
            <person name="Hibbett D.S."/>
        </authorList>
    </citation>
    <scope>NUCLEOTIDE SEQUENCE [LARGE SCALE GENOMIC DNA]</scope>
    <source>
        <strain evidence="3 4">HHB12029</strain>
    </source>
</reference>
<dbReference type="Proteomes" id="UP000077266">
    <property type="component" value="Unassembled WGS sequence"/>
</dbReference>
<dbReference type="AlphaFoldDB" id="A0A165C633"/>